<dbReference type="GO" id="GO:0046872">
    <property type="term" value="F:metal ion binding"/>
    <property type="evidence" value="ECO:0007669"/>
    <property type="project" value="InterPro"/>
</dbReference>
<dbReference type="Gene3D" id="3.30.70.100">
    <property type="match status" value="1"/>
</dbReference>
<evidence type="ECO:0000313" key="3">
    <source>
        <dbReference type="Proteomes" id="UP000523139"/>
    </source>
</evidence>
<dbReference type="InterPro" id="IPR006121">
    <property type="entry name" value="HMA_dom"/>
</dbReference>
<reference evidence="2 3" key="1">
    <citation type="submission" date="2020-04" db="EMBL/GenBank/DDBJ databases">
        <title>Nesterenkonia sp. nov., isolated from marine sediment.</title>
        <authorList>
            <person name="Zhang G."/>
        </authorList>
    </citation>
    <scope>NUCLEOTIDE SEQUENCE [LARGE SCALE GENOMIC DNA]</scope>
    <source>
        <strain evidence="2 3">MY13</strain>
    </source>
</reference>
<feature type="domain" description="HMA" evidence="1">
    <location>
        <begin position="3"/>
        <end position="70"/>
    </location>
</feature>
<gene>
    <name evidence="2" type="ORF">HGQ17_04700</name>
</gene>
<dbReference type="Proteomes" id="UP000523139">
    <property type="component" value="Unassembled WGS sequence"/>
</dbReference>
<name>A0A7X8TIS3_9MICC</name>
<dbReference type="Pfam" id="PF00403">
    <property type="entry name" value="HMA"/>
    <property type="match status" value="1"/>
</dbReference>
<dbReference type="EMBL" id="JABAHY010000003">
    <property type="protein sequence ID" value="NLS09316.1"/>
    <property type="molecule type" value="Genomic_DNA"/>
</dbReference>
<dbReference type="RefSeq" id="WP_168886821.1">
    <property type="nucleotide sequence ID" value="NZ_JABAHY010000003.1"/>
</dbReference>
<dbReference type="CDD" id="cd00371">
    <property type="entry name" value="HMA"/>
    <property type="match status" value="1"/>
</dbReference>
<dbReference type="SUPFAM" id="SSF55008">
    <property type="entry name" value="HMA, heavy metal-associated domain"/>
    <property type="match status" value="1"/>
</dbReference>
<dbReference type="AlphaFoldDB" id="A0A7X8TIS3"/>
<evidence type="ECO:0000313" key="2">
    <source>
        <dbReference type="EMBL" id="NLS09316.1"/>
    </source>
</evidence>
<sequence>MSSTKNFSVTGMSCGHCESAVRSELEELNGISAITVSAAEGDLSVTLEEGASVSNQDIINAVDEAGYTAEAVA</sequence>
<evidence type="ECO:0000259" key="1">
    <source>
        <dbReference type="PROSITE" id="PS50846"/>
    </source>
</evidence>
<accession>A0A7X8TIS3</accession>
<comment type="caution">
    <text evidence="2">The sequence shown here is derived from an EMBL/GenBank/DDBJ whole genome shotgun (WGS) entry which is preliminary data.</text>
</comment>
<dbReference type="PROSITE" id="PS50846">
    <property type="entry name" value="HMA_2"/>
    <property type="match status" value="1"/>
</dbReference>
<protein>
    <submittedName>
        <fullName evidence="2">Heavy-metal-associated domain-containing protein</fullName>
    </submittedName>
</protein>
<dbReference type="InterPro" id="IPR036163">
    <property type="entry name" value="HMA_dom_sf"/>
</dbReference>
<keyword evidence="3" id="KW-1185">Reference proteome</keyword>
<proteinExistence type="predicted"/>
<organism evidence="2 3">
    <name type="scientific">Nesterenkonia sedimenti</name>
    <dbReference type="NCBI Taxonomy" id="1463632"/>
    <lineage>
        <taxon>Bacteria</taxon>
        <taxon>Bacillati</taxon>
        <taxon>Actinomycetota</taxon>
        <taxon>Actinomycetes</taxon>
        <taxon>Micrococcales</taxon>
        <taxon>Micrococcaceae</taxon>
        <taxon>Nesterenkonia</taxon>
    </lineage>
</organism>